<dbReference type="InterPro" id="IPR011990">
    <property type="entry name" value="TPR-like_helical_dom_sf"/>
</dbReference>
<keyword evidence="2 5" id="KW-0808">Transferase</keyword>
<proteinExistence type="predicted"/>
<evidence type="ECO:0000259" key="4">
    <source>
        <dbReference type="PROSITE" id="PS50123"/>
    </source>
</evidence>
<dbReference type="Pfam" id="PF01739">
    <property type="entry name" value="CheR"/>
    <property type="match status" value="1"/>
</dbReference>
<dbReference type="SUPFAM" id="SSF53335">
    <property type="entry name" value="S-adenosyl-L-methionine-dependent methyltransferases"/>
    <property type="match status" value="1"/>
</dbReference>
<dbReference type="PANTHER" id="PTHR24422">
    <property type="entry name" value="CHEMOTAXIS PROTEIN METHYLTRANSFERASE"/>
    <property type="match status" value="1"/>
</dbReference>
<dbReference type="Gene3D" id="3.40.50.150">
    <property type="entry name" value="Vaccinia Virus protein VP39"/>
    <property type="match status" value="1"/>
</dbReference>
<feature type="domain" description="CheR-type methyltransferase" evidence="4">
    <location>
        <begin position="21"/>
        <end position="266"/>
    </location>
</feature>
<name>A0A0N0GQZ7_9NEIS</name>
<evidence type="ECO:0000256" key="2">
    <source>
        <dbReference type="ARBA" id="ARBA00022679"/>
    </source>
</evidence>
<dbReference type="InterPro" id="IPR000780">
    <property type="entry name" value="CheR_MeTrfase"/>
</dbReference>
<dbReference type="InterPro" id="IPR022642">
    <property type="entry name" value="CheR_C"/>
</dbReference>
<organism evidence="5 6">
    <name type="scientific">Amantichitinum ursilacus</name>
    <dbReference type="NCBI Taxonomy" id="857265"/>
    <lineage>
        <taxon>Bacteria</taxon>
        <taxon>Pseudomonadati</taxon>
        <taxon>Pseudomonadota</taxon>
        <taxon>Betaproteobacteria</taxon>
        <taxon>Neisseriales</taxon>
        <taxon>Chitinibacteraceae</taxon>
        <taxon>Amantichitinum</taxon>
    </lineage>
</organism>
<dbReference type="Gene3D" id="1.25.40.10">
    <property type="entry name" value="Tetratricopeptide repeat domain"/>
    <property type="match status" value="1"/>
</dbReference>
<evidence type="ECO:0000256" key="3">
    <source>
        <dbReference type="ARBA" id="ARBA00022691"/>
    </source>
</evidence>
<dbReference type="GO" id="GO:0008983">
    <property type="term" value="F:protein-glutamate O-methyltransferase activity"/>
    <property type="evidence" value="ECO:0007669"/>
    <property type="project" value="UniProtKB-EC"/>
</dbReference>
<dbReference type="SMART" id="SM00028">
    <property type="entry name" value="TPR"/>
    <property type="match status" value="2"/>
</dbReference>
<dbReference type="GO" id="GO:0032259">
    <property type="term" value="P:methylation"/>
    <property type="evidence" value="ECO:0007669"/>
    <property type="project" value="UniProtKB-KW"/>
</dbReference>
<dbReference type="InterPro" id="IPR019734">
    <property type="entry name" value="TPR_rpt"/>
</dbReference>
<keyword evidence="3" id="KW-0949">S-adenosyl-L-methionine</keyword>
<dbReference type="Proteomes" id="UP000037939">
    <property type="component" value="Unassembled WGS sequence"/>
</dbReference>
<accession>A0A0N0GQZ7</accession>
<dbReference type="OrthoDB" id="9816309at2"/>
<dbReference type="STRING" id="857265.WG78_00980"/>
<dbReference type="EMBL" id="LAQT01000001">
    <property type="protein sequence ID" value="KPC55188.1"/>
    <property type="molecule type" value="Genomic_DNA"/>
</dbReference>
<keyword evidence="1 5" id="KW-0489">Methyltransferase</keyword>
<reference evidence="5 6" key="1">
    <citation type="submission" date="2015-07" db="EMBL/GenBank/DDBJ databases">
        <title>Draft genome sequence of the Amantichitinum ursilacus IGB-41, a new chitin-degrading bacterium.</title>
        <authorList>
            <person name="Kirstahler P."/>
            <person name="Guenther M."/>
            <person name="Grumaz C."/>
            <person name="Rupp S."/>
            <person name="Zibek S."/>
            <person name="Sohn K."/>
        </authorList>
    </citation>
    <scope>NUCLEOTIDE SEQUENCE [LARGE SCALE GENOMIC DNA]</scope>
    <source>
        <strain evidence="5 6">IGB-41</strain>
    </source>
</reference>
<dbReference type="PROSITE" id="PS50123">
    <property type="entry name" value="CHER"/>
    <property type="match status" value="1"/>
</dbReference>
<evidence type="ECO:0000256" key="1">
    <source>
        <dbReference type="ARBA" id="ARBA00022603"/>
    </source>
</evidence>
<dbReference type="PANTHER" id="PTHR24422:SF19">
    <property type="entry name" value="CHEMOTAXIS PROTEIN METHYLTRANSFERASE"/>
    <property type="match status" value="1"/>
</dbReference>
<evidence type="ECO:0000313" key="5">
    <source>
        <dbReference type="EMBL" id="KPC55188.1"/>
    </source>
</evidence>
<gene>
    <name evidence="5" type="primary">cheR2_1</name>
    <name evidence="5" type="ORF">WG78_00980</name>
</gene>
<evidence type="ECO:0000313" key="6">
    <source>
        <dbReference type="Proteomes" id="UP000037939"/>
    </source>
</evidence>
<dbReference type="AlphaFoldDB" id="A0A0N0GQZ7"/>
<dbReference type="InterPro" id="IPR050903">
    <property type="entry name" value="Bact_Chemotaxis_MeTrfase"/>
</dbReference>
<dbReference type="RefSeq" id="WP_053935914.1">
    <property type="nucleotide sequence ID" value="NZ_LAQT01000001.1"/>
</dbReference>
<dbReference type="SMART" id="SM00138">
    <property type="entry name" value="MeTrc"/>
    <property type="match status" value="1"/>
</dbReference>
<dbReference type="CDD" id="cd02440">
    <property type="entry name" value="AdoMet_MTases"/>
    <property type="match status" value="1"/>
</dbReference>
<dbReference type="InterPro" id="IPR029063">
    <property type="entry name" value="SAM-dependent_MTases_sf"/>
</dbReference>
<keyword evidence="6" id="KW-1185">Reference proteome</keyword>
<dbReference type="SUPFAM" id="SSF48452">
    <property type="entry name" value="TPR-like"/>
    <property type="match status" value="1"/>
</dbReference>
<comment type="caution">
    <text evidence="5">The sequence shown here is derived from an EMBL/GenBank/DDBJ whole genome shotgun (WGS) entry which is preliminary data.</text>
</comment>
<dbReference type="EC" id="2.1.1.80" evidence="5"/>
<sequence length="495" mass="54158">MTSSLFASSSASGPAAIPEAFLQWLGRSTGLSYPTSRYDELWRGLAGVAHELGLADAQAAMGWLMTRPYTHAHAELLASHLSVGETWFLRETPTLDLLEQRLLPELIERRRNLDRTLRIWSAGCCSGEEAWTLAILISRLLPDAPSWRISVVGSDIVPRFLERARNGVYREWSFRGTPPWLRQRWFQTTPAGQFCVAESLRPMVQFVSIDLLNDPFPPISNIPAFDIILCRNVLMYFEPAAMQRIVDKLRDALIDGGVLLTGLSETGRQRFAGFNQETALDVSFYRKGLPPAPAWMPDMSIFAAAAPAAAGVTSPPAAPVPAPHLPRPSALHPPAPAPAVIARHEIAQGLLDEHRYAQVITLIGETPTADELPLLARAHANMGQLAQAARWCQQAIERDKTDASLRYLAAVITSEQGDLEGAIQALRQALFLQGDFVLAHYLLGTLLARAGQGAAAARQLNVTASLLAGMRDEYLLPESDGMTVAQLRQMLQASP</sequence>
<protein>
    <submittedName>
        <fullName evidence="5">Chemotaxis protein methyltransferase Cher2</fullName>
        <ecNumber evidence="5">2.1.1.80</ecNumber>
    </submittedName>
</protein>
<dbReference type="PATRIC" id="fig|857265.3.peg.210"/>
<dbReference type="PRINTS" id="PR00996">
    <property type="entry name" value="CHERMTFRASE"/>
</dbReference>